<dbReference type="PANTHER" id="PTHR30619:SF1">
    <property type="entry name" value="RECOMBINATION PROTEIN 2"/>
    <property type="match status" value="1"/>
</dbReference>
<feature type="transmembrane region" description="Helical" evidence="6">
    <location>
        <begin position="246"/>
        <end position="268"/>
    </location>
</feature>
<dbReference type="Pfam" id="PF00753">
    <property type="entry name" value="Lactamase_B"/>
    <property type="match status" value="1"/>
</dbReference>
<keyword evidence="4 6" id="KW-1133">Transmembrane helix</keyword>
<dbReference type="InterPro" id="IPR001279">
    <property type="entry name" value="Metallo-B-lactamas"/>
</dbReference>
<evidence type="ECO:0000256" key="1">
    <source>
        <dbReference type="ARBA" id="ARBA00004651"/>
    </source>
</evidence>
<protein>
    <submittedName>
        <fullName evidence="8">DNA internalization-related competence protein ComEC/Rec2</fullName>
    </submittedName>
</protein>
<proteinExistence type="predicted"/>
<feature type="transmembrane region" description="Helical" evidence="6">
    <location>
        <begin position="59"/>
        <end position="77"/>
    </location>
</feature>
<feature type="transmembrane region" description="Helical" evidence="6">
    <location>
        <begin position="435"/>
        <end position="454"/>
    </location>
</feature>
<evidence type="ECO:0000259" key="7">
    <source>
        <dbReference type="SMART" id="SM00849"/>
    </source>
</evidence>
<organism evidence="8 9">
    <name type="scientific">Rossellomorea vietnamensis</name>
    <dbReference type="NCBI Taxonomy" id="218284"/>
    <lineage>
        <taxon>Bacteria</taxon>
        <taxon>Bacillati</taxon>
        <taxon>Bacillota</taxon>
        <taxon>Bacilli</taxon>
        <taxon>Bacillales</taxon>
        <taxon>Bacillaceae</taxon>
        <taxon>Rossellomorea</taxon>
    </lineage>
</organism>
<feature type="transmembrane region" description="Helical" evidence="6">
    <location>
        <begin position="321"/>
        <end position="339"/>
    </location>
</feature>
<reference evidence="8 9" key="1">
    <citation type="submission" date="2019-08" db="EMBL/GenBank/DDBJ databases">
        <title>Bacillus genomes from the desert of Cuatro Cienegas, Coahuila.</title>
        <authorList>
            <person name="Olmedo-Alvarez G."/>
        </authorList>
    </citation>
    <scope>NUCLEOTIDE SEQUENCE [LARGE SCALE GENOMIC DNA]</scope>
    <source>
        <strain evidence="8 9">CH128b_4D</strain>
    </source>
</reference>
<dbReference type="GO" id="GO:0005886">
    <property type="term" value="C:plasma membrane"/>
    <property type="evidence" value="ECO:0007669"/>
    <property type="project" value="UniProtKB-SubCell"/>
</dbReference>
<comment type="subcellular location">
    <subcellularLocation>
        <location evidence="1">Cell membrane</location>
        <topology evidence="1">Multi-pass membrane protein</topology>
    </subcellularLocation>
</comment>
<feature type="domain" description="Metallo-beta-lactamase" evidence="7">
    <location>
        <begin position="523"/>
        <end position="732"/>
    </location>
</feature>
<dbReference type="Gene3D" id="3.60.15.10">
    <property type="entry name" value="Ribonuclease Z/Hydroxyacylglutathione hydrolase-like"/>
    <property type="match status" value="1"/>
</dbReference>
<comment type="caution">
    <text evidence="8">The sequence shown here is derived from an EMBL/GenBank/DDBJ whole genome shotgun (WGS) entry which is preliminary data.</text>
</comment>
<dbReference type="Pfam" id="PF03772">
    <property type="entry name" value="Competence"/>
    <property type="match status" value="1"/>
</dbReference>
<dbReference type="EMBL" id="VTEG01000002">
    <property type="protein sequence ID" value="TYS00820.1"/>
    <property type="molecule type" value="Genomic_DNA"/>
</dbReference>
<dbReference type="InterPro" id="IPR036866">
    <property type="entry name" value="RibonucZ/Hydroxyglut_hydro"/>
</dbReference>
<dbReference type="SMART" id="SM00849">
    <property type="entry name" value="Lactamase_B"/>
    <property type="match status" value="1"/>
</dbReference>
<keyword evidence="2" id="KW-1003">Cell membrane</keyword>
<feature type="transmembrane region" description="Helical" evidence="6">
    <location>
        <begin position="490"/>
        <end position="510"/>
    </location>
</feature>
<dbReference type="CDD" id="cd07731">
    <property type="entry name" value="ComA-like_MBL-fold"/>
    <property type="match status" value="1"/>
</dbReference>
<evidence type="ECO:0000256" key="4">
    <source>
        <dbReference type="ARBA" id="ARBA00022989"/>
    </source>
</evidence>
<feature type="transmembrane region" description="Helical" evidence="6">
    <location>
        <begin position="345"/>
        <end position="366"/>
    </location>
</feature>
<dbReference type="PANTHER" id="PTHR30619">
    <property type="entry name" value="DNA INTERNALIZATION/COMPETENCE PROTEIN COMEC/REC2"/>
    <property type="match status" value="1"/>
</dbReference>
<dbReference type="Pfam" id="PF13567">
    <property type="entry name" value="DUF4131"/>
    <property type="match status" value="1"/>
</dbReference>
<evidence type="ECO:0000313" key="9">
    <source>
        <dbReference type="Proteomes" id="UP000325182"/>
    </source>
</evidence>
<dbReference type="InterPro" id="IPR035681">
    <property type="entry name" value="ComA-like_MBL"/>
</dbReference>
<accession>A0A5D4MG09</accession>
<dbReference type="InterPro" id="IPR004797">
    <property type="entry name" value="Competence_ComEC/Rec2"/>
</dbReference>
<dbReference type="SUPFAM" id="SSF56281">
    <property type="entry name" value="Metallo-hydrolase/oxidoreductase"/>
    <property type="match status" value="1"/>
</dbReference>
<dbReference type="AlphaFoldDB" id="A0A5D4MG09"/>
<keyword evidence="3 6" id="KW-0812">Transmembrane</keyword>
<evidence type="ECO:0000256" key="6">
    <source>
        <dbReference type="SAM" id="Phobius"/>
    </source>
</evidence>
<dbReference type="GO" id="GO:0030420">
    <property type="term" value="P:establishment of competence for transformation"/>
    <property type="evidence" value="ECO:0007669"/>
    <property type="project" value="InterPro"/>
</dbReference>
<evidence type="ECO:0000256" key="2">
    <source>
        <dbReference type="ARBA" id="ARBA00022475"/>
    </source>
</evidence>
<evidence type="ECO:0000256" key="3">
    <source>
        <dbReference type="ARBA" id="ARBA00022692"/>
    </source>
</evidence>
<evidence type="ECO:0000256" key="5">
    <source>
        <dbReference type="ARBA" id="ARBA00023136"/>
    </source>
</evidence>
<dbReference type="NCBIfam" id="TIGR00361">
    <property type="entry name" value="ComEC_Rec2"/>
    <property type="match status" value="1"/>
</dbReference>
<name>A0A5D4MG09_9BACI</name>
<sequence length="779" mass="87345">MKHSTLKYIRSNFSLKKGQLIYPALSVLAGTTLALHFHWGAFFLAVFLVILFIRQHSTIILALSLAFLPSSFFLASYQIENNVSKLLPGQTEYSIVFTERPEIDGDRLLGQAEVKGGEPVILRYTIPDEQQKAMLMERVYTGLNCSVSGELKEPGRRRNMNSFDYNEYLNGQRIHWILQVNSLNVDQCSYKRKSLPAKLGRWREKGISSIEHKFPEAAAGISAALVFGERDLIGEETLKAYQRLGVIHLLAISGLHVGMLFAAFYYILLRLGIPKEYVQLILLVVLPIYVLLTGGAPPVIRASGILCAVILSGFFRLKLSALDAVSIVFLIYLLINPYSINNIGFQLSFLVSFSLVLSTNRILAAVQQKWKQVFLVTAVCQICSIPVLLWHFYEFSVIGFVVNSFYVPYFTIVLLPLCLLTFLIMMVFEQGAELFFPLLKGAVIISDSVSLHLNSLPFITYTSGKPPLLLAFLYILAVGYCFVRSEKAKWPSGFLPMILLLFLHKISIWVNPYGEVMMVDVGQGDCLIIDLPFNEGVYMVDTGGVMEFEKEAWRKRSEKYSISEDVLLPLLKSKGIQKIDKLILTHSDFDHTGAASDLIERVEVGEILITPGSQASDVIMELSEKAAQFNIMVEESEAGEKWSTNSADFIFLYPFDDHYEGNDDSLVLFGKMGGKKWMFTGDLEENGERELMKKWNVETDVLKVGHHGSKTSTSDAFLDKLKPDIALVSAGKDNRYGHPDPEVLNRLKSRGITIYNTADSGAVHYKYLGSKGTFKPVIP</sequence>
<keyword evidence="5 6" id="KW-0472">Membrane</keyword>
<dbReference type="InterPro" id="IPR052159">
    <property type="entry name" value="Competence_DNA_uptake"/>
</dbReference>
<evidence type="ECO:0000313" key="8">
    <source>
        <dbReference type="EMBL" id="TYS00820.1"/>
    </source>
</evidence>
<feature type="transmembrane region" description="Helical" evidence="6">
    <location>
        <begin position="280"/>
        <end position="300"/>
    </location>
</feature>
<dbReference type="InterPro" id="IPR004477">
    <property type="entry name" value="ComEC_N"/>
</dbReference>
<dbReference type="InterPro" id="IPR025405">
    <property type="entry name" value="DUF4131"/>
</dbReference>
<gene>
    <name evidence="8" type="ORF">FZC84_04830</name>
</gene>
<feature type="transmembrane region" description="Helical" evidence="6">
    <location>
        <begin position="405"/>
        <end position="428"/>
    </location>
</feature>
<feature type="transmembrane region" description="Helical" evidence="6">
    <location>
        <begin position="466"/>
        <end position="483"/>
    </location>
</feature>
<feature type="transmembrane region" description="Helical" evidence="6">
    <location>
        <begin position="20"/>
        <end position="53"/>
    </location>
</feature>
<dbReference type="Proteomes" id="UP000325182">
    <property type="component" value="Unassembled WGS sequence"/>
</dbReference>
<dbReference type="NCBIfam" id="TIGR00360">
    <property type="entry name" value="ComEC_N-term"/>
    <property type="match status" value="1"/>
</dbReference>
<feature type="transmembrane region" description="Helical" evidence="6">
    <location>
        <begin position="373"/>
        <end position="393"/>
    </location>
</feature>